<evidence type="ECO:0000313" key="2">
    <source>
        <dbReference type="Proteomes" id="UP001300692"/>
    </source>
</evidence>
<dbReference type="PIRSF" id="PIRSF032285">
    <property type="entry name" value="UCP032285"/>
    <property type="match status" value="1"/>
</dbReference>
<dbReference type="Gene3D" id="3.40.1350.140">
    <property type="entry name" value="MepB-like"/>
    <property type="match status" value="1"/>
</dbReference>
<dbReference type="RefSeq" id="WP_264138000.1">
    <property type="nucleotide sequence ID" value="NZ_JAOYOD010000001.1"/>
</dbReference>
<dbReference type="InterPro" id="IPR011235">
    <property type="entry name" value="MepB-like"/>
</dbReference>
<organism evidence="1 2">
    <name type="scientific">Reichenbachiella ulvae</name>
    <dbReference type="NCBI Taxonomy" id="2980104"/>
    <lineage>
        <taxon>Bacteria</taxon>
        <taxon>Pseudomonadati</taxon>
        <taxon>Bacteroidota</taxon>
        <taxon>Cytophagia</taxon>
        <taxon>Cytophagales</taxon>
        <taxon>Reichenbachiellaceae</taxon>
        <taxon>Reichenbachiella</taxon>
    </lineage>
</organism>
<comment type="caution">
    <text evidence="1">The sequence shown here is derived from an EMBL/GenBank/DDBJ whole genome shotgun (WGS) entry which is preliminary data.</text>
</comment>
<name>A0ABT3CUD8_9BACT</name>
<gene>
    <name evidence="1" type="ORF">N7U62_10895</name>
</gene>
<reference evidence="1 2" key="1">
    <citation type="submission" date="2022-10" db="EMBL/GenBank/DDBJ databases">
        <title>Comparative genomics and taxonomic characterization of three novel marine species of genus Reichenbachiella exhibiting antioxidant and polysaccharide degradation activities.</title>
        <authorList>
            <person name="Muhammad N."/>
            <person name="Lee Y.-J."/>
            <person name="Ko J."/>
            <person name="Kim S.-G."/>
        </authorList>
    </citation>
    <scope>NUCLEOTIDE SEQUENCE [LARGE SCALE GENOMIC DNA]</scope>
    <source>
        <strain evidence="1 2">ABR2-5</strain>
    </source>
</reference>
<dbReference type="EMBL" id="JAOYOD010000001">
    <property type="protein sequence ID" value="MCV9387173.1"/>
    <property type="molecule type" value="Genomic_DNA"/>
</dbReference>
<sequence length="161" mass="18705">MNEDLGLIKEKVYAPLRMEVTNYQAETESQDYEACRYQLNGKKIISRSAKETPKKPGQFVTFWKRPAPGPIEPFHEADDFDYYIITVRSGDRLGQFVFPKSVLIAKGLVSTPRREGKRGFRVYPVWDTATNPQAIGTQRWQLNYFFEMGEDLSRVRELFKA</sequence>
<dbReference type="InterPro" id="IPR038231">
    <property type="entry name" value="MepB-like_sf"/>
</dbReference>
<proteinExistence type="predicted"/>
<accession>A0ABT3CUD8</accession>
<dbReference type="Pfam" id="PF08877">
    <property type="entry name" value="MepB-like"/>
    <property type="match status" value="1"/>
</dbReference>
<evidence type="ECO:0000313" key="1">
    <source>
        <dbReference type="EMBL" id="MCV9387173.1"/>
    </source>
</evidence>
<dbReference type="Proteomes" id="UP001300692">
    <property type="component" value="Unassembled WGS sequence"/>
</dbReference>
<protein>
    <submittedName>
        <fullName evidence="1">MepB family protein</fullName>
    </submittedName>
</protein>
<keyword evidence="2" id="KW-1185">Reference proteome</keyword>